<evidence type="ECO:0000256" key="1">
    <source>
        <dbReference type="ARBA" id="ARBA00004141"/>
    </source>
</evidence>
<dbReference type="Pfam" id="PF07690">
    <property type="entry name" value="MFS_1"/>
    <property type="match status" value="1"/>
</dbReference>
<evidence type="ECO:0000313" key="8">
    <source>
        <dbReference type="EMBL" id="JAG49229.1"/>
    </source>
</evidence>
<feature type="transmembrane region" description="Helical" evidence="6">
    <location>
        <begin position="137"/>
        <end position="159"/>
    </location>
</feature>
<dbReference type="GO" id="GO:0015232">
    <property type="term" value="F:heme transmembrane transporter activity"/>
    <property type="evidence" value="ECO:0007669"/>
    <property type="project" value="TreeGrafter"/>
</dbReference>
<dbReference type="PROSITE" id="PS50850">
    <property type="entry name" value="MFS"/>
    <property type="match status" value="1"/>
</dbReference>
<keyword evidence="2 6" id="KW-0812">Transmembrane</keyword>
<evidence type="ECO:0000256" key="4">
    <source>
        <dbReference type="ARBA" id="ARBA00023136"/>
    </source>
</evidence>
<dbReference type="GO" id="GO:0016020">
    <property type="term" value="C:membrane"/>
    <property type="evidence" value="ECO:0007669"/>
    <property type="project" value="UniProtKB-SubCell"/>
</dbReference>
<feature type="transmembrane region" description="Helical" evidence="6">
    <location>
        <begin position="266"/>
        <end position="286"/>
    </location>
</feature>
<feature type="transmembrane region" description="Helical" evidence="6">
    <location>
        <begin position="391"/>
        <end position="410"/>
    </location>
</feature>
<dbReference type="GO" id="GO:0097037">
    <property type="term" value="P:heme export"/>
    <property type="evidence" value="ECO:0007669"/>
    <property type="project" value="TreeGrafter"/>
</dbReference>
<feature type="transmembrane region" description="Helical" evidence="6">
    <location>
        <begin position="324"/>
        <end position="349"/>
    </location>
</feature>
<dbReference type="GO" id="GO:0020037">
    <property type="term" value="F:heme binding"/>
    <property type="evidence" value="ECO:0007669"/>
    <property type="project" value="TreeGrafter"/>
</dbReference>
<keyword evidence="4 6" id="KW-0472">Membrane</keyword>
<dbReference type="InterPro" id="IPR049680">
    <property type="entry name" value="FLVCR1-2_SLC49-like"/>
</dbReference>
<accession>A0A0K8S7U7</accession>
<evidence type="ECO:0000259" key="7">
    <source>
        <dbReference type="PROSITE" id="PS50850"/>
    </source>
</evidence>
<evidence type="ECO:0000256" key="6">
    <source>
        <dbReference type="SAM" id="Phobius"/>
    </source>
</evidence>
<dbReference type="EMBL" id="GBRD01016597">
    <property type="protein sequence ID" value="JAG49229.1"/>
    <property type="molecule type" value="Transcribed_RNA"/>
</dbReference>
<evidence type="ECO:0000256" key="2">
    <source>
        <dbReference type="ARBA" id="ARBA00022692"/>
    </source>
</evidence>
<feature type="transmembrane region" description="Helical" evidence="6">
    <location>
        <begin position="458"/>
        <end position="478"/>
    </location>
</feature>
<feature type="compositionally biased region" description="Basic and acidic residues" evidence="5">
    <location>
        <begin position="7"/>
        <end position="29"/>
    </location>
</feature>
<keyword evidence="3 6" id="KW-1133">Transmembrane helix</keyword>
<dbReference type="AlphaFoldDB" id="A0A0K8S7U7"/>
<proteinExistence type="predicted"/>
<protein>
    <recommendedName>
        <fullName evidence="7">Major facilitator superfamily (MFS) profile domain-containing protein</fullName>
    </recommendedName>
</protein>
<comment type="subcellular location">
    <subcellularLocation>
        <location evidence="1">Membrane</location>
        <topology evidence="1">Multi-pass membrane protein</topology>
    </subcellularLocation>
</comment>
<reference evidence="8" key="1">
    <citation type="submission" date="2014-09" db="EMBL/GenBank/DDBJ databases">
        <authorList>
            <person name="Magalhaes I.L.F."/>
            <person name="Oliveira U."/>
            <person name="Santos F.R."/>
            <person name="Vidigal T.H.D.A."/>
            <person name="Brescovit A.D."/>
            <person name="Santos A.J."/>
        </authorList>
    </citation>
    <scope>NUCLEOTIDE SEQUENCE</scope>
</reference>
<sequence length="541" mass="58955">MTCHTSCNKDRNETDAGNSEQKRITEREQSSTIPLLGAECGGGVNDNWLVSEPLSTRINMDPGKGGAADHRGVVVTSADFNSSTKLFESSETKVYTRRWVMLFLFVVLGIVSGFQWIQMSIVQDVLVDYYQVNDIWIEWTATIWSFTSIFFAIPGAWFVENYGLRPVVAVCSFLNLFGCVLKSFSSGRGGFALAFAGQTIASLCQAVTFGLPPRIASVWFGSKEVSTASSIGVLGFLMGVAFGFAIPPFVVQSNPNKDLTKAGLDYLNWTLTGLSAIIFVAVMIWFEEKPPKPPSIATLKQNEVKVEDKPFFESLKQLVRNPGFLMLMVAYGINIGVYCTFSTLLNSFILEYYPNGQKDAGGIGLTLCASGLFGIVFTGWILDKTKKYKEVIVVNLFLELISTICFTFFIDSGSITIQYVTAGAAGIFAAATMSIGYEVATELTYPIAEGTSNGVLSATSQMFAVSLTAISGIILPAVGALRCLYIFDVLLGIATILVFLMPKKYSRQQANSLPSNDIRPSESIGSTNHDIPTNQSTRKYT</sequence>
<feature type="compositionally biased region" description="Polar residues" evidence="5">
    <location>
        <begin position="523"/>
        <end position="541"/>
    </location>
</feature>
<dbReference type="PANTHER" id="PTHR10924:SF4">
    <property type="entry name" value="GH15861P"/>
    <property type="match status" value="1"/>
</dbReference>
<dbReference type="InterPro" id="IPR011701">
    <property type="entry name" value="MFS"/>
</dbReference>
<feature type="region of interest" description="Disordered" evidence="5">
    <location>
        <begin position="1"/>
        <end position="29"/>
    </location>
</feature>
<dbReference type="InterPro" id="IPR020846">
    <property type="entry name" value="MFS_dom"/>
</dbReference>
<evidence type="ECO:0000256" key="5">
    <source>
        <dbReference type="SAM" id="MobiDB-lite"/>
    </source>
</evidence>
<feature type="transmembrane region" description="Helical" evidence="6">
    <location>
        <begin position="99"/>
        <end position="117"/>
    </location>
</feature>
<feature type="transmembrane region" description="Helical" evidence="6">
    <location>
        <begin position="361"/>
        <end position="382"/>
    </location>
</feature>
<feature type="transmembrane region" description="Helical" evidence="6">
    <location>
        <begin position="225"/>
        <end position="246"/>
    </location>
</feature>
<feature type="region of interest" description="Disordered" evidence="5">
    <location>
        <begin position="510"/>
        <end position="541"/>
    </location>
</feature>
<feature type="transmembrane region" description="Helical" evidence="6">
    <location>
        <begin position="416"/>
        <end position="437"/>
    </location>
</feature>
<name>A0A0K8S7U7_LYGHE</name>
<dbReference type="SUPFAM" id="SSF103473">
    <property type="entry name" value="MFS general substrate transporter"/>
    <property type="match status" value="1"/>
</dbReference>
<evidence type="ECO:0000256" key="3">
    <source>
        <dbReference type="ARBA" id="ARBA00022989"/>
    </source>
</evidence>
<dbReference type="InterPro" id="IPR036259">
    <property type="entry name" value="MFS_trans_sf"/>
</dbReference>
<organism evidence="8">
    <name type="scientific">Lygus hesperus</name>
    <name type="common">Western plant bug</name>
    <dbReference type="NCBI Taxonomy" id="30085"/>
    <lineage>
        <taxon>Eukaryota</taxon>
        <taxon>Metazoa</taxon>
        <taxon>Ecdysozoa</taxon>
        <taxon>Arthropoda</taxon>
        <taxon>Hexapoda</taxon>
        <taxon>Insecta</taxon>
        <taxon>Pterygota</taxon>
        <taxon>Neoptera</taxon>
        <taxon>Paraneoptera</taxon>
        <taxon>Hemiptera</taxon>
        <taxon>Heteroptera</taxon>
        <taxon>Panheteroptera</taxon>
        <taxon>Cimicomorpha</taxon>
        <taxon>Miridae</taxon>
        <taxon>Mirini</taxon>
        <taxon>Lygus</taxon>
    </lineage>
</organism>
<feature type="domain" description="Major facilitator superfamily (MFS) profile" evidence="7">
    <location>
        <begin position="101"/>
        <end position="506"/>
    </location>
</feature>
<dbReference type="Gene3D" id="1.20.1250.20">
    <property type="entry name" value="MFS general substrate transporter like domains"/>
    <property type="match status" value="1"/>
</dbReference>
<dbReference type="CDD" id="cd17398">
    <property type="entry name" value="MFS_FLVCR_like"/>
    <property type="match status" value="1"/>
</dbReference>
<dbReference type="PANTHER" id="PTHR10924">
    <property type="entry name" value="MAJOR FACILITATOR SUPERFAMILY PROTEIN-RELATED"/>
    <property type="match status" value="1"/>
</dbReference>
<feature type="transmembrane region" description="Helical" evidence="6">
    <location>
        <begin position="484"/>
        <end position="501"/>
    </location>
</feature>